<comment type="caution">
    <text evidence="8">The sequence shown here is derived from an EMBL/GenBank/DDBJ whole genome shotgun (WGS) entry which is preliminary data.</text>
</comment>
<organism evidence="8">
    <name type="scientific">marine sediment metagenome</name>
    <dbReference type="NCBI Taxonomy" id="412755"/>
    <lineage>
        <taxon>unclassified sequences</taxon>
        <taxon>metagenomes</taxon>
        <taxon>ecological metagenomes</taxon>
    </lineage>
</organism>
<evidence type="ECO:0000256" key="1">
    <source>
        <dbReference type="ARBA" id="ARBA00001911"/>
    </source>
</evidence>
<proteinExistence type="predicted"/>
<reference evidence="8" key="1">
    <citation type="journal article" date="2014" name="Front. Microbiol.">
        <title>High frequency of phylogenetically diverse reductive dehalogenase-homologous genes in deep subseafloor sedimentary metagenomes.</title>
        <authorList>
            <person name="Kawai M."/>
            <person name="Futagami T."/>
            <person name="Toyoda A."/>
            <person name="Takaki Y."/>
            <person name="Nishi S."/>
            <person name="Hori S."/>
            <person name="Arai W."/>
            <person name="Tsubouchi T."/>
            <person name="Morono Y."/>
            <person name="Uchiyama I."/>
            <person name="Ito T."/>
            <person name="Fujiyama A."/>
            <person name="Inagaki F."/>
            <person name="Takami H."/>
        </authorList>
    </citation>
    <scope>NUCLEOTIDE SEQUENCE</scope>
    <source>
        <strain evidence="8">Expedition CK06-06</strain>
    </source>
</reference>
<keyword evidence="6" id="KW-0326">Glycosidase</keyword>
<dbReference type="EMBL" id="BARV01040805">
    <property type="protein sequence ID" value="GAI46691.1"/>
    <property type="molecule type" value="Genomic_DNA"/>
</dbReference>
<keyword evidence="4" id="KW-0520">NAD</keyword>
<evidence type="ECO:0000256" key="4">
    <source>
        <dbReference type="ARBA" id="ARBA00023027"/>
    </source>
</evidence>
<accession>X1PVT7</accession>
<evidence type="ECO:0000256" key="5">
    <source>
        <dbReference type="ARBA" id="ARBA00023211"/>
    </source>
</evidence>
<dbReference type="Pfam" id="PF11975">
    <property type="entry name" value="Glyco_hydro_4C"/>
    <property type="match status" value="1"/>
</dbReference>
<dbReference type="PANTHER" id="PTHR32092:SF5">
    <property type="entry name" value="6-PHOSPHO-BETA-GLUCOSIDASE"/>
    <property type="match status" value="1"/>
</dbReference>
<comment type="cofactor">
    <cofactor evidence="1">
        <name>NAD(+)</name>
        <dbReference type="ChEBI" id="CHEBI:57540"/>
    </cofactor>
</comment>
<feature type="domain" description="Glycosyl hydrolase family 4 C-terminal" evidence="7">
    <location>
        <begin position="4"/>
        <end position="43"/>
    </location>
</feature>
<keyword evidence="5" id="KW-0464">Manganese</keyword>
<dbReference type="GO" id="GO:0005975">
    <property type="term" value="P:carbohydrate metabolic process"/>
    <property type="evidence" value="ECO:0007669"/>
    <property type="project" value="InterPro"/>
</dbReference>
<feature type="non-terminal residue" evidence="8">
    <location>
        <position position="1"/>
    </location>
</feature>
<name>X1PVT7_9ZZZZ</name>
<dbReference type="PANTHER" id="PTHR32092">
    <property type="entry name" value="6-PHOSPHO-BETA-GLUCOSIDASE-RELATED"/>
    <property type="match status" value="1"/>
</dbReference>
<evidence type="ECO:0000313" key="8">
    <source>
        <dbReference type="EMBL" id="GAI46691.1"/>
    </source>
</evidence>
<dbReference type="SUPFAM" id="SSF56327">
    <property type="entry name" value="LDH C-terminal domain-like"/>
    <property type="match status" value="1"/>
</dbReference>
<dbReference type="InterPro" id="IPR015955">
    <property type="entry name" value="Lactate_DH/Glyco_Ohase_4_C"/>
</dbReference>
<evidence type="ECO:0000259" key="7">
    <source>
        <dbReference type="Pfam" id="PF11975"/>
    </source>
</evidence>
<dbReference type="InterPro" id="IPR022616">
    <property type="entry name" value="Glyco_hydro_4_C"/>
</dbReference>
<dbReference type="GO" id="GO:0004553">
    <property type="term" value="F:hydrolase activity, hydrolyzing O-glycosyl compounds"/>
    <property type="evidence" value="ECO:0007669"/>
    <property type="project" value="InterPro"/>
</dbReference>
<evidence type="ECO:0000256" key="6">
    <source>
        <dbReference type="ARBA" id="ARBA00023295"/>
    </source>
</evidence>
<dbReference type="Gene3D" id="3.90.110.10">
    <property type="entry name" value="Lactate dehydrogenase/glycoside hydrolase, family 4, C-terminal"/>
    <property type="match status" value="1"/>
</dbReference>
<evidence type="ECO:0000256" key="3">
    <source>
        <dbReference type="ARBA" id="ARBA00022801"/>
    </source>
</evidence>
<keyword evidence="2" id="KW-0479">Metal-binding</keyword>
<dbReference type="GO" id="GO:0046872">
    <property type="term" value="F:metal ion binding"/>
    <property type="evidence" value="ECO:0007669"/>
    <property type="project" value="UniProtKB-KW"/>
</dbReference>
<gene>
    <name evidence="8" type="ORF">S06H3_62039</name>
</gene>
<dbReference type="InterPro" id="IPR001088">
    <property type="entry name" value="Glyco_hydro_4"/>
</dbReference>
<keyword evidence="3" id="KW-0378">Hydrolase</keyword>
<dbReference type="GO" id="GO:0016616">
    <property type="term" value="F:oxidoreductase activity, acting on the CH-OH group of donors, NAD or NADP as acceptor"/>
    <property type="evidence" value="ECO:0007669"/>
    <property type="project" value="InterPro"/>
</dbReference>
<dbReference type="AlphaFoldDB" id="X1PVT7"/>
<sequence>SLDNDHIKEMMRVVKAYEKHTVKAGINGDYNEALNALLIHPLVGDFRKAKDALDDLLEAHKEFLPQFFNK</sequence>
<evidence type="ECO:0000256" key="2">
    <source>
        <dbReference type="ARBA" id="ARBA00022723"/>
    </source>
</evidence>
<protein>
    <recommendedName>
        <fullName evidence="7">Glycosyl hydrolase family 4 C-terminal domain-containing protein</fullName>
    </recommendedName>
</protein>